<dbReference type="GO" id="GO:0051500">
    <property type="term" value="F:D-tyrosyl-tRNA(Tyr) deacylase activity"/>
    <property type="evidence" value="ECO:0007669"/>
    <property type="project" value="TreeGrafter"/>
</dbReference>
<comment type="subunit">
    <text evidence="2">Homodimer.</text>
</comment>
<evidence type="ECO:0000256" key="2">
    <source>
        <dbReference type="HAMAP-Rule" id="MF_00518"/>
    </source>
</evidence>
<dbReference type="GO" id="GO:0000049">
    <property type="term" value="F:tRNA binding"/>
    <property type="evidence" value="ECO:0007669"/>
    <property type="project" value="UniProtKB-UniRule"/>
</dbReference>
<comment type="catalytic activity">
    <reaction evidence="2">
        <text>glycyl-tRNA(Ala) + H2O = tRNA(Ala) + glycine + H(+)</text>
        <dbReference type="Rhea" id="RHEA:53744"/>
        <dbReference type="Rhea" id="RHEA-COMP:9657"/>
        <dbReference type="Rhea" id="RHEA-COMP:13640"/>
        <dbReference type="ChEBI" id="CHEBI:15377"/>
        <dbReference type="ChEBI" id="CHEBI:15378"/>
        <dbReference type="ChEBI" id="CHEBI:57305"/>
        <dbReference type="ChEBI" id="CHEBI:78442"/>
        <dbReference type="ChEBI" id="CHEBI:78522"/>
    </reaction>
</comment>
<comment type="catalytic activity">
    <reaction evidence="2">
        <text>a D-aminoacyl-tRNA + H2O = a tRNA + a D-alpha-amino acid + H(+)</text>
        <dbReference type="Rhea" id="RHEA:13953"/>
        <dbReference type="Rhea" id="RHEA-COMP:10123"/>
        <dbReference type="Rhea" id="RHEA-COMP:10124"/>
        <dbReference type="ChEBI" id="CHEBI:15377"/>
        <dbReference type="ChEBI" id="CHEBI:15378"/>
        <dbReference type="ChEBI" id="CHEBI:59871"/>
        <dbReference type="ChEBI" id="CHEBI:78442"/>
        <dbReference type="ChEBI" id="CHEBI:79333"/>
        <dbReference type="EC" id="3.1.1.96"/>
    </reaction>
</comment>
<sequence length="159" mass="16354">MRAVLQRVSNASVTVDGEIVGALELASPAQGLVALVGVTHDDTPADAAWLAEKIWQLRILDGLDGGQICASDADAPILVISQFTLYANTAKGRRPSWNAAAPGPVAEPLVDAVVDALRSAGATVATGSFGAHMHVELVNDGPVTIVLDSPRPTPESARA</sequence>
<comment type="similarity">
    <text evidence="1 2">Belongs to the DTD family.</text>
</comment>
<keyword evidence="2" id="KW-0963">Cytoplasm</keyword>
<comment type="subcellular location">
    <subcellularLocation>
        <location evidence="2">Cytoplasm</location>
    </subcellularLocation>
</comment>
<dbReference type="NCBIfam" id="TIGR00256">
    <property type="entry name" value="D-aminoacyl-tRNA deacylase"/>
    <property type="match status" value="1"/>
</dbReference>
<dbReference type="EMBL" id="JABBNB010000002">
    <property type="protein sequence ID" value="NMO00151.1"/>
    <property type="molecule type" value="Genomic_DNA"/>
</dbReference>
<feature type="short sequence motif" description="Gly-cisPro motif, important for rejection of L-amino acids" evidence="2">
    <location>
        <begin position="141"/>
        <end position="142"/>
    </location>
</feature>
<accession>A0A848KVD3</accession>
<dbReference type="CDD" id="cd00563">
    <property type="entry name" value="Dtyr_deacylase"/>
    <property type="match status" value="1"/>
</dbReference>
<dbReference type="InterPro" id="IPR003732">
    <property type="entry name" value="Daa-tRNA_deacyls_DTD"/>
</dbReference>
<comment type="domain">
    <text evidence="2">A Gly-cisPro motif from one monomer fits into the active site of the other monomer to allow specific chiral rejection of L-amino acids.</text>
</comment>
<dbReference type="EC" id="3.1.1.96" evidence="2"/>
<dbReference type="HAMAP" id="MF_00518">
    <property type="entry name" value="Deacylase_Dtd"/>
    <property type="match status" value="1"/>
</dbReference>
<dbReference type="PANTHER" id="PTHR10472:SF5">
    <property type="entry name" value="D-AMINOACYL-TRNA DEACYLASE 1"/>
    <property type="match status" value="1"/>
</dbReference>
<evidence type="ECO:0000313" key="3">
    <source>
        <dbReference type="EMBL" id="NMO00151.1"/>
    </source>
</evidence>
<dbReference type="EC" id="3.1.1.-" evidence="2"/>
<protein>
    <recommendedName>
        <fullName evidence="2">D-aminoacyl-tRNA deacylase</fullName>
        <shortName evidence="2">DTD</shortName>
        <ecNumber evidence="2">3.1.1.96</ecNumber>
    </recommendedName>
    <alternativeName>
        <fullName evidence="2">Gly-tRNA(Ala) deacylase</fullName>
        <ecNumber evidence="2">3.1.1.-</ecNumber>
    </alternativeName>
</protein>
<dbReference type="GO" id="GO:0106026">
    <property type="term" value="F:Gly-tRNA(Ala) deacylase activity"/>
    <property type="evidence" value="ECO:0007669"/>
    <property type="project" value="UniProtKB-UniRule"/>
</dbReference>
<dbReference type="PANTHER" id="PTHR10472">
    <property type="entry name" value="D-TYROSYL-TRNA TYR DEACYLASE"/>
    <property type="match status" value="1"/>
</dbReference>
<dbReference type="Pfam" id="PF02580">
    <property type="entry name" value="Tyr_Deacylase"/>
    <property type="match status" value="1"/>
</dbReference>
<dbReference type="Proteomes" id="UP000550729">
    <property type="component" value="Unassembled WGS sequence"/>
</dbReference>
<dbReference type="GO" id="GO:0019478">
    <property type="term" value="P:D-amino acid catabolic process"/>
    <property type="evidence" value="ECO:0007669"/>
    <property type="project" value="UniProtKB-UniRule"/>
</dbReference>
<dbReference type="GO" id="GO:0005737">
    <property type="term" value="C:cytoplasm"/>
    <property type="evidence" value="ECO:0007669"/>
    <property type="project" value="UniProtKB-SubCell"/>
</dbReference>
<dbReference type="Gene3D" id="3.50.80.10">
    <property type="entry name" value="D-tyrosyl-tRNA(Tyr) deacylase"/>
    <property type="match status" value="1"/>
</dbReference>
<organism evidence="3 4">
    <name type="scientific">Gordonia asplenii</name>
    <dbReference type="NCBI Taxonomy" id="2725283"/>
    <lineage>
        <taxon>Bacteria</taxon>
        <taxon>Bacillati</taxon>
        <taxon>Actinomycetota</taxon>
        <taxon>Actinomycetes</taxon>
        <taxon>Mycobacteriales</taxon>
        <taxon>Gordoniaceae</taxon>
        <taxon>Gordonia</taxon>
    </lineage>
</organism>
<dbReference type="RefSeq" id="WP_170192665.1">
    <property type="nucleotide sequence ID" value="NZ_JABBNB010000002.1"/>
</dbReference>
<gene>
    <name evidence="2" type="primary">dtd</name>
    <name evidence="3" type="ORF">HH308_02855</name>
</gene>
<comment type="function">
    <text evidence="2">An aminoacyl-tRNA editing enzyme that deacylates mischarged D-aminoacyl-tRNAs. Also deacylates mischarged glycyl-tRNA(Ala), protecting cells against glycine mischarging by AlaRS. Acts via tRNA-based rather than protein-based catalysis; rejects L-amino acids rather than detecting D-amino acids in the active site. By recycling D-aminoacyl-tRNA to D-amino acids and free tRNA molecules, this enzyme counteracts the toxicity associated with the formation of D-aminoacyl-tRNA entities in vivo and helps enforce protein L-homochirality.</text>
</comment>
<keyword evidence="4" id="KW-1185">Reference proteome</keyword>
<keyword evidence="2 3" id="KW-0378">Hydrolase</keyword>
<proteinExistence type="inferred from homology"/>
<dbReference type="AlphaFoldDB" id="A0A848KVD3"/>
<evidence type="ECO:0000313" key="4">
    <source>
        <dbReference type="Proteomes" id="UP000550729"/>
    </source>
</evidence>
<reference evidence="3 4" key="1">
    <citation type="submission" date="2020-04" db="EMBL/GenBank/DDBJ databases">
        <title>Gordonia sp. nov. TBRC 11910.</title>
        <authorList>
            <person name="Suriyachadkun C."/>
        </authorList>
    </citation>
    <scope>NUCLEOTIDE SEQUENCE [LARGE SCALE GENOMIC DNA]</scope>
    <source>
        <strain evidence="3 4">TBRC 11910</strain>
    </source>
</reference>
<keyword evidence="2" id="KW-0694">RNA-binding</keyword>
<dbReference type="FunFam" id="3.50.80.10:FF:000001">
    <property type="entry name" value="D-aminoacyl-tRNA deacylase"/>
    <property type="match status" value="1"/>
</dbReference>
<dbReference type="SUPFAM" id="SSF69500">
    <property type="entry name" value="DTD-like"/>
    <property type="match status" value="1"/>
</dbReference>
<name>A0A848KVD3_9ACTN</name>
<keyword evidence="2" id="KW-0820">tRNA-binding</keyword>
<comment type="caution">
    <text evidence="3">The sequence shown here is derived from an EMBL/GenBank/DDBJ whole genome shotgun (WGS) entry which is preliminary data.</text>
</comment>
<dbReference type="InterPro" id="IPR023509">
    <property type="entry name" value="DTD-like_sf"/>
</dbReference>
<dbReference type="GO" id="GO:0043908">
    <property type="term" value="F:Ser(Gly)-tRNA(Ala) hydrolase activity"/>
    <property type="evidence" value="ECO:0007669"/>
    <property type="project" value="UniProtKB-UniRule"/>
</dbReference>
<evidence type="ECO:0000256" key="1">
    <source>
        <dbReference type="ARBA" id="ARBA00009673"/>
    </source>
</evidence>